<gene>
    <name evidence="1" type="ORF">GMA8713_04828</name>
</gene>
<evidence type="ECO:0000313" key="2">
    <source>
        <dbReference type="Proteomes" id="UP000073601"/>
    </source>
</evidence>
<accession>A0A128FJ27</accession>
<keyword evidence="2" id="KW-1185">Reference proteome</keyword>
<dbReference type="RefSeq" id="WP_062714956.1">
    <property type="nucleotide sequence ID" value="NZ_CAWRCI010000082.1"/>
</dbReference>
<sequence length="762" mass="86159">MNQKLIPSFVALTVLSPATYSLCFIDGVSDTQSLNSFDSQRLEGQLHQQFFSEPQFGSTFGELEHSSQQQLFSEAWPATEEALNSVPAASESVLSAPAILNRLGQVGSSTLEVLGPVGDAFAVGVWAENMASIFSNESSTRLDKTAAVFSIVPLVGDELNMLSNDIKYFAAKEKIGEFESKTHYVFNDHHPDFNRFHHKKEDAIKLINQYDAHVKASIEMYIDQLLLAADTEYRRIAAGYDRQLVRQMARMDLEYIKVYGHVSDLANLNQPLCSEVPNNPAHLTNCVKSQGQARMQLITHQLSSSELNQLRLKLHEAKRSLVQTAMDNLQRHKETLRNEVIGRAKYHIPQVYQYARLNRSLLEERARKSGLREYAKANWNVDYLSEEQINTATFEVSPARECWGIPSVYPGGIQASLDACKDSGPLYDTYHISKDQELVDVIRKSLDFDVESYVETRVNNGWEPGLLRAKLGDQAYAYVFGRLSNQMFETLVTQLSTIQVLPYQTTLTEYLNSQGLDANDPEQRKDWYQLSRWYELLLTERPSGDVFSNIKLYKVFRAFIKPVFEETITMAYIRDVYYSIPYPSIYSAKNLQFYSPIMAKTFDKVVVGPDENAVVRTLNAAVAEIMQKVSEVNTANELHYLLGDLALYAQIAQHQQSEAHVLTTAGNAPQLFNSSLSAVNRQYLNDSHLYALSQQVMASEQHVLWQMLSIVGSKLSQGELDLAITQLGDVIRSNDMTMLPHIHEVLVQELEELIELQIKIEG</sequence>
<protein>
    <submittedName>
        <fullName evidence="1">Uncharacterized protein</fullName>
    </submittedName>
</protein>
<reference evidence="2" key="1">
    <citation type="submission" date="2016-02" db="EMBL/GenBank/DDBJ databases">
        <authorList>
            <person name="Rodrigo-Torres Lidia"/>
            <person name="Arahal R.David."/>
        </authorList>
    </citation>
    <scope>NUCLEOTIDE SEQUENCE [LARGE SCALE GENOMIC DNA]</scope>
    <source>
        <strain evidence="2">CECT 8713</strain>
    </source>
</reference>
<organism evidence="1 2">
    <name type="scientific">Grimontia marina</name>
    <dbReference type="NCBI Taxonomy" id="646534"/>
    <lineage>
        <taxon>Bacteria</taxon>
        <taxon>Pseudomonadati</taxon>
        <taxon>Pseudomonadota</taxon>
        <taxon>Gammaproteobacteria</taxon>
        <taxon>Vibrionales</taxon>
        <taxon>Vibrionaceae</taxon>
        <taxon>Grimontia</taxon>
    </lineage>
</organism>
<name>A0A128FJ27_9GAMM</name>
<proteinExistence type="predicted"/>
<dbReference type="Gene3D" id="1.10.490.40">
    <property type="entry name" value="Diphtheria toxin, translocation domain"/>
    <property type="match status" value="1"/>
</dbReference>
<dbReference type="OrthoDB" id="5903402at2"/>
<dbReference type="Proteomes" id="UP000073601">
    <property type="component" value="Unassembled WGS sequence"/>
</dbReference>
<evidence type="ECO:0000313" key="1">
    <source>
        <dbReference type="EMBL" id="CZF86789.1"/>
    </source>
</evidence>
<dbReference type="EMBL" id="FIZY01000082">
    <property type="protein sequence ID" value="CZF86789.1"/>
    <property type="molecule type" value="Genomic_DNA"/>
</dbReference>
<dbReference type="AlphaFoldDB" id="A0A128FJ27"/>